<dbReference type="InterPro" id="IPR001810">
    <property type="entry name" value="F-box_dom"/>
</dbReference>
<dbReference type="InterPro" id="IPR036047">
    <property type="entry name" value="F-box-like_dom_sf"/>
</dbReference>
<dbReference type="OrthoDB" id="2837203at2759"/>
<dbReference type="EMBL" id="FUEG01000005">
    <property type="protein sequence ID" value="SJL04889.1"/>
    <property type="molecule type" value="Genomic_DNA"/>
</dbReference>
<accession>A0A284R873</accession>
<dbReference type="AlphaFoldDB" id="A0A284R873"/>
<evidence type="ECO:0000259" key="1">
    <source>
        <dbReference type="PROSITE" id="PS50181"/>
    </source>
</evidence>
<name>A0A284R873_ARMOS</name>
<dbReference type="Proteomes" id="UP000219338">
    <property type="component" value="Unassembled WGS sequence"/>
</dbReference>
<evidence type="ECO:0000313" key="2">
    <source>
        <dbReference type="EMBL" id="SJL04889.1"/>
    </source>
</evidence>
<gene>
    <name evidence="2" type="ORF">ARMOST_08260</name>
</gene>
<organism evidence="2 3">
    <name type="scientific">Armillaria ostoyae</name>
    <name type="common">Armillaria root rot fungus</name>
    <dbReference type="NCBI Taxonomy" id="47428"/>
    <lineage>
        <taxon>Eukaryota</taxon>
        <taxon>Fungi</taxon>
        <taxon>Dikarya</taxon>
        <taxon>Basidiomycota</taxon>
        <taxon>Agaricomycotina</taxon>
        <taxon>Agaricomycetes</taxon>
        <taxon>Agaricomycetidae</taxon>
        <taxon>Agaricales</taxon>
        <taxon>Marasmiineae</taxon>
        <taxon>Physalacriaceae</taxon>
        <taxon>Armillaria</taxon>
    </lineage>
</organism>
<evidence type="ECO:0000313" key="3">
    <source>
        <dbReference type="Proteomes" id="UP000219338"/>
    </source>
</evidence>
<keyword evidence="3" id="KW-1185">Reference proteome</keyword>
<reference evidence="3" key="1">
    <citation type="journal article" date="2017" name="Nat. Ecol. Evol.">
        <title>Genome expansion and lineage-specific genetic innovations in the forest pathogenic fungi Armillaria.</title>
        <authorList>
            <person name="Sipos G."/>
            <person name="Prasanna A.N."/>
            <person name="Walter M.C."/>
            <person name="O'Connor E."/>
            <person name="Balint B."/>
            <person name="Krizsan K."/>
            <person name="Kiss B."/>
            <person name="Hess J."/>
            <person name="Varga T."/>
            <person name="Slot J."/>
            <person name="Riley R."/>
            <person name="Boka B."/>
            <person name="Rigling D."/>
            <person name="Barry K."/>
            <person name="Lee J."/>
            <person name="Mihaltcheva S."/>
            <person name="LaButti K."/>
            <person name="Lipzen A."/>
            <person name="Waldron R."/>
            <person name="Moloney N.M."/>
            <person name="Sperisen C."/>
            <person name="Kredics L."/>
            <person name="Vagvoelgyi C."/>
            <person name="Patrignani A."/>
            <person name="Fitzpatrick D."/>
            <person name="Nagy I."/>
            <person name="Doyle S."/>
            <person name="Anderson J.B."/>
            <person name="Grigoriev I.V."/>
            <person name="Gueldener U."/>
            <person name="Muensterkoetter M."/>
            <person name="Nagy L.G."/>
        </authorList>
    </citation>
    <scope>NUCLEOTIDE SEQUENCE [LARGE SCALE GENOMIC DNA]</scope>
    <source>
        <strain evidence="3">C18/9</strain>
    </source>
</reference>
<dbReference type="SUPFAM" id="SSF81383">
    <property type="entry name" value="F-box domain"/>
    <property type="match status" value="1"/>
</dbReference>
<proteinExistence type="predicted"/>
<sequence>MATAYATLMDLPNELLAVIVHEISAEDRLSLAHLCRRLNHVALSYQFYENHIPSYSSFGSHSRKFSDLRHLGLYLTTEPPFPVIELTFTGQFETEMAEVQHYLDTIPYDPPTFHVQFLAGKLYSSFWRPDILKHFSSFCQSLVRWKCLSLVVPAFEAHELDCTVSFDVPPLTTLQMATFNWPKSDRLAEWFVQCINASPIEVLCISHEMVRCLPELNIRNLRHMKLLSSSVEAPVLSSFISRHAATLQILDCPSFFILPEPRPTLSLKSVPHLTSISGPTLLLLAVLSSTDAFLSLSKVDILKQEFLWRGSQHQTEEMRAVLRLISRIPSIRQLTAPLVDLIETALESPPGSIPAMPHIDCLISTEPWAAQEERDVLSRLFPNLTEHREVECEGQTYSYYRYFWPTSWQSIDSRERPQGPSSQTDEPEPFH</sequence>
<protein>
    <recommendedName>
        <fullName evidence="1">F-box domain-containing protein</fullName>
    </recommendedName>
</protein>
<dbReference type="Pfam" id="PF00646">
    <property type="entry name" value="F-box"/>
    <property type="match status" value="1"/>
</dbReference>
<dbReference type="PROSITE" id="PS50181">
    <property type="entry name" value="FBOX"/>
    <property type="match status" value="1"/>
</dbReference>
<feature type="domain" description="F-box" evidence="1">
    <location>
        <begin position="5"/>
        <end position="51"/>
    </location>
</feature>